<dbReference type="SUPFAM" id="SSF143422">
    <property type="entry name" value="Transposase IS200-like"/>
    <property type="match status" value="1"/>
</dbReference>
<name>A0ABT7XYA8_9VIBR</name>
<comment type="caution">
    <text evidence="2">The sequence shown here is derived from an EMBL/GenBank/DDBJ whole genome shotgun (WGS) entry which is preliminary data.</text>
</comment>
<evidence type="ECO:0000259" key="1">
    <source>
        <dbReference type="SMART" id="SM01321"/>
    </source>
</evidence>
<dbReference type="EMBL" id="JAUEOZ010000001">
    <property type="protein sequence ID" value="MDN2480725.1"/>
    <property type="molecule type" value="Genomic_DNA"/>
</dbReference>
<dbReference type="Gene3D" id="3.30.70.1290">
    <property type="entry name" value="Transposase IS200-like"/>
    <property type="match status" value="1"/>
</dbReference>
<dbReference type="PANTHER" id="PTHR34322:SF2">
    <property type="entry name" value="TRANSPOSASE IS200-LIKE DOMAIN-CONTAINING PROTEIN"/>
    <property type="match status" value="1"/>
</dbReference>
<organism evidence="2 3">
    <name type="scientific">Vibrio agarivorans</name>
    <dbReference type="NCBI Taxonomy" id="153622"/>
    <lineage>
        <taxon>Bacteria</taxon>
        <taxon>Pseudomonadati</taxon>
        <taxon>Pseudomonadota</taxon>
        <taxon>Gammaproteobacteria</taxon>
        <taxon>Vibrionales</taxon>
        <taxon>Vibrionaceae</taxon>
        <taxon>Vibrio</taxon>
    </lineage>
</organism>
<dbReference type="Proteomes" id="UP001169719">
    <property type="component" value="Unassembled WGS sequence"/>
</dbReference>
<evidence type="ECO:0000313" key="2">
    <source>
        <dbReference type="EMBL" id="MDN2480725.1"/>
    </source>
</evidence>
<protein>
    <submittedName>
        <fullName evidence="2">Transposase</fullName>
    </submittedName>
</protein>
<dbReference type="InterPro" id="IPR002686">
    <property type="entry name" value="Transposase_17"/>
</dbReference>
<gene>
    <name evidence="2" type="ORF">QWJ08_04915</name>
</gene>
<proteinExistence type="predicted"/>
<accession>A0ABT7XYA8</accession>
<keyword evidence="3" id="KW-1185">Reference proteome</keyword>
<reference evidence="2" key="1">
    <citation type="submission" date="2024-05" db="EMBL/GenBank/DDBJ databases">
        <title>Genome Sequences of Four Agar- Degrading Marine Bacteria.</title>
        <authorList>
            <person name="Phillips E.K."/>
            <person name="Shaffer J.C."/>
            <person name="Henson M.W."/>
            <person name="Temperton B."/>
            <person name="Thrash C.J."/>
            <person name="Martin M.O."/>
        </authorList>
    </citation>
    <scope>NUCLEOTIDE SEQUENCE</scope>
    <source>
        <strain evidence="2">EKP203</strain>
    </source>
</reference>
<dbReference type="RefSeq" id="WP_289960906.1">
    <property type="nucleotide sequence ID" value="NZ_JAUEOZ010000001.1"/>
</dbReference>
<sequence length="321" mass="36543">MTTARKKLVDTNITPYYHCVSRCVRQSFLCGHDKASGRSYEHRKQWVENRINLLTKVYCIDVCAYAVMSNHYHLVVFIDKAGAEELTPYEVVNRWAIGHKIPDMVKRWQTGTVETPAELKACNRLIESWRIRLCDLGWFMKELNYDIARKANEEDDCKGHFWESRYKSQALLDESALIAAMAYVDLNPVRAGVSKNALTSDFTSIKRRVIALENNQDTAPNLAVFVGRNQQKVRKGIPFTLADYVDLLCWSSTQNRQGKASIQKDIPSLLGGLNLEQSNWLAAVTLIERKRAKFVGLRSSLGKQRGKMSISRVNGVKLDVL</sequence>
<evidence type="ECO:0000313" key="3">
    <source>
        <dbReference type="Proteomes" id="UP001169719"/>
    </source>
</evidence>
<dbReference type="InterPro" id="IPR036515">
    <property type="entry name" value="Transposase_17_sf"/>
</dbReference>
<dbReference type="PANTHER" id="PTHR34322">
    <property type="entry name" value="TRANSPOSASE, Y1_TNP DOMAIN-CONTAINING"/>
    <property type="match status" value="1"/>
</dbReference>
<feature type="domain" description="Transposase IS200-like" evidence="1">
    <location>
        <begin position="13"/>
        <end position="187"/>
    </location>
</feature>
<dbReference type="SMART" id="SM01321">
    <property type="entry name" value="Y1_Tnp"/>
    <property type="match status" value="1"/>
</dbReference>